<protein>
    <submittedName>
        <fullName evidence="7">ShlB/FhaC/HecB family hemolysin secretion/activation protein</fullName>
    </submittedName>
</protein>
<keyword evidence="2" id="KW-0812">Transmembrane</keyword>
<evidence type="ECO:0000313" key="8">
    <source>
        <dbReference type="Proteomes" id="UP001497045"/>
    </source>
</evidence>
<evidence type="ECO:0000256" key="1">
    <source>
        <dbReference type="ARBA" id="ARBA00022452"/>
    </source>
</evidence>
<keyword evidence="8" id="KW-1185">Reference proteome</keyword>
<dbReference type="InterPro" id="IPR051544">
    <property type="entry name" value="TPS_OM_transporter"/>
</dbReference>
<keyword evidence="1" id="KW-1134">Transmembrane beta strand</keyword>
<dbReference type="Gene3D" id="3.10.20.310">
    <property type="entry name" value="membrane protein fhac"/>
    <property type="match status" value="1"/>
</dbReference>
<evidence type="ECO:0000256" key="4">
    <source>
        <dbReference type="SAM" id="MobiDB-lite"/>
    </source>
</evidence>
<evidence type="ECO:0000256" key="2">
    <source>
        <dbReference type="ARBA" id="ARBA00022692"/>
    </source>
</evidence>
<accession>A0ABU9I9L4</accession>
<evidence type="ECO:0000259" key="5">
    <source>
        <dbReference type="Pfam" id="PF03865"/>
    </source>
</evidence>
<dbReference type="Pfam" id="PF03865">
    <property type="entry name" value="ShlB"/>
    <property type="match status" value="1"/>
</dbReference>
<dbReference type="PANTHER" id="PTHR34597:SF6">
    <property type="entry name" value="BLR6126 PROTEIN"/>
    <property type="match status" value="1"/>
</dbReference>
<evidence type="ECO:0000313" key="7">
    <source>
        <dbReference type="EMBL" id="MEL1249109.1"/>
    </source>
</evidence>
<dbReference type="Pfam" id="PF08479">
    <property type="entry name" value="POTRA_2"/>
    <property type="match status" value="1"/>
</dbReference>
<proteinExistence type="predicted"/>
<dbReference type="RefSeq" id="WP_341671650.1">
    <property type="nucleotide sequence ID" value="NZ_JBBYHV010000001.1"/>
</dbReference>
<gene>
    <name evidence="7" type="ORF">AAEO60_00335</name>
</gene>
<feature type="region of interest" description="Disordered" evidence="4">
    <location>
        <begin position="10"/>
        <end position="29"/>
    </location>
</feature>
<comment type="caution">
    <text evidence="7">The sequence shown here is derived from an EMBL/GenBank/DDBJ whole genome shotgun (WGS) entry which is preliminary data.</text>
</comment>
<reference evidence="7 8" key="1">
    <citation type="submission" date="2024-04" db="EMBL/GenBank/DDBJ databases">
        <title>Aurantiacibacter sp. DGU6 16S ribosomal RNA gene Genome sequencing and assembly.</title>
        <authorList>
            <person name="Park S."/>
        </authorList>
    </citation>
    <scope>NUCLEOTIDE SEQUENCE [LARGE SCALE GENOMIC DNA]</scope>
    <source>
        <strain evidence="7 8">DGU6</strain>
    </source>
</reference>
<sequence>MATSSLACLAPAAMAQDTSPPTRGELTAPQARPEVRQGMSLTVDGQMERRACALDNPDYDDLTFTLNDVVYTGAELAPDADLARAHESYLGQELPVRSLCDIRDRAAAALADAGYLAAVEIPPQSLGDGVAEMRVVLGRLVAIRARGEVEGVESLLSNYLDKLVEQPVFNVNEAERYLLLANDVPGMELRLSLRPAEGGQPGELVGEVAVLRETFVIDANTQNWGSRALGRYAGLVRAEAYGLTGMGDRTSIAFFSTLDLEEQQTLQLSHDMRIGGDGLTLGGSLTLGWTEPSALPGFEIASETVLANVETSYPFLRTQEASIWGAAGLDFVNQDVTFSGLELTRDRLRTAYVRGNFVLVDADSIARRNGYTPYEPQSRLAGLVEFRQGLDVFGATGDCRPNLNACLLGGAVPPARIEQDPTPTLLRGQLSGEYRPVPLLNISYDLSAQVSDDPLPAFEEFAGGRYTVGRGYDPGAIIGDSGVGFSLQVGYGSLVPTSLTDIVVQPYVFFDHAKVWNNDPSLALDDSDELTSVGVGVRVVRGANLQGDFAIAFPLRTLDFQTERGPARFLFNITARLHPWRPS</sequence>
<dbReference type="PANTHER" id="PTHR34597">
    <property type="entry name" value="SLR1661 PROTEIN"/>
    <property type="match status" value="1"/>
</dbReference>
<dbReference type="Gene3D" id="2.40.160.50">
    <property type="entry name" value="membrane protein fhac: a member of the omp85/tpsb transporter family"/>
    <property type="match status" value="1"/>
</dbReference>
<dbReference type="Proteomes" id="UP001497045">
    <property type="component" value="Unassembled WGS sequence"/>
</dbReference>
<dbReference type="InterPro" id="IPR005565">
    <property type="entry name" value="Hemolysn_activator_HlyB_C"/>
</dbReference>
<dbReference type="EMBL" id="JBBYHV010000001">
    <property type="protein sequence ID" value="MEL1249109.1"/>
    <property type="molecule type" value="Genomic_DNA"/>
</dbReference>
<evidence type="ECO:0000259" key="6">
    <source>
        <dbReference type="Pfam" id="PF08479"/>
    </source>
</evidence>
<feature type="domain" description="Polypeptide-transport-associated ShlB-type" evidence="6">
    <location>
        <begin position="64"/>
        <end position="138"/>
    </location>
</feature>
<keyword evidence="3" id="KW-0998">Cell outer membrane</keyword>
<keyword evidence="1" id="KW-0472">Membrane</keyword>
<name>A0ABU9I9L4_9SPHN</name>
<dbReference type="InterPro" id="IPR013686">
    <property type="entry name" value="Polypept-transport_assoc_ShlB"/>
</dbReference>
<feature type="domain" description="Haemolysin activator HlyB C-terminal" evidence="5">
    <location>
        <begin position="218"/>
        <end position="538"/>
    </location>
</feature>
<evidence type="ECO:0000256" key="3">
    <source>
        <dbReference type="ARBA" id="ARBA00023237"/>
    </source>
</evidence>
<organism evidence="7 8">
    <name type="scientific">Aurantiacibacter gilvus</name>
    <dbReference type="NCBI Taxonomy" id="3139141"/>
    <lineage>
        <taxon>Bacteria</taxon>
        <taxon>Pseudomonadati</taxon>
        <taxon>Pseudomonadota</taxon>
        <taxon>Alphaproteobacteria</taxon>
        <taxon>Sphingomonadales</taxon>
        <taxon>Erythrobacteraceae</taxon>
        <taxon>Aurantiacibacter</taxon>
    </lineage>
</organism>